<keyword evidence="4" id="KW-1134">Transmembrane beta strand</keyword>
<protein>
    <submittedName>
        <fullName evidence="10">Uncharacterized protein</fullName>
    </submittedName>
</protein>
<comment type="subcellular location">
    <subcellularLocation>
        <location evidence="1">Cell outer membrane</location>
    </subcellularLocation>
</comment>
<feature type="coiled-coil region" evidence="8">
    <location>
        <begin position="184"/>
        <end position="211"/>
    </location>
</feature>
<accession>A0A1B1A7N8</accession>
<proteinExistence type="inferred from homology"/>
<keyword evidence="9" id="KW-0732">Signal</keyword>
<keyword evidence="3" id="KW-0813">Transport</keyword>
<evidence type="ECO:0000256" key="4">
    <source>
        <dbReference type="ARBA" id="ARBA00022452"/>
    </source>
</evidence>
<evidence type="ECO:0000256" key="3">
    <source>
        <dbReference type="ARBA" id="ARBA00022448"/>
    </source>
</evidence>
<dbReference type="PANTHER" id="PTHR30026:SF22">
    <property type="entry name" value="OUTER MEMBRANE EFFLUX PROTEIN"/>
    <property type="match status" value="1"/>
</dbReference>
<evidence type="ECO:0000256" key="7">
    <source>
        <dbReference type="ARBA" id="ARBA00023237"/>
    </source>
</evidence>
<dbReference type="RefSeq" id="WP_005611422.1">
    <property type="nucleotide sequence ID" value="NZ_CP015231.1"/>
</dbReference>
<dbReference type="Pfam" id="PF02321">
    <property type="entry name" value="OEP"/>
    <property type="match status" value="2"/>
</dbReference>
<dbReference type="GO" id="GO:0009279">
    <property type="term" value="C:cell outer membrane"/>
    <property type="evidence" value="ECO:0007669"/>
    <property type="project" value="UniProtKB-SubCell"/>
</dbReference>
<evidence type="ECO:0000256" key="9">
    <source>
        <dbReference type="SAM" id="SignalP"/>
    </source>
</evidence>
<evidence type="ECO:0000256" key="5">
    <source>
        <dbReference type="ARBA" id="ARBA00022692"/>
    </source>
</evidence>
<dbReference type="GO" id="GO:1990281">
    <property type="term" value="C:efflux pump complex"/>
    <property type="evidence" value="ECO:0007669"/>
    <property type="project" value="TreeGrafter"/>
</dbReference>
<keyword evidence="7" id="KW-0998">Cell outer membrane</keyword>
<dbReference type="InterPro" id="IPR051906">
    <property type="entry name" value="TolC-like"/>
</dbReference>
<dbReference type="SUPFAM" id="SSF56954">
    <property type="entry name" value="Outer membrane efflux proteins (OEP)"/>
    <property type="match status" value="1"/>
</dbReference>
<dbReference type="GO" id="GO:0015288">
    <property type="term" value="F:porin activity"/>
    <property type="evidence" value="ECO:0007669"/>
    <property type="project" value="TreeGrafter"/>
</dbReference>
<name>A0A1B1A7N8_9RHOB</name>
<keyword evidence="8" id="KW-0175">Coiled coil</keyword>
<evidence type="ECO:0000256" key="6">
    <source>
        <dbReference type="ARBA" id="ARBA00023136"/>
    </source>
</evidence>
<evidence type="ECO:0000313" key="10">
    <source>
        <dbReference type="EMBL" id="ANP42589.1"/>
    </source>
</evidence>
<dbReference type="GeneID" id="28251692"/>
<evidence type="ECO:0000313" key="11">
    <source>
        <dbReference type="Proteomes" id="UP000013243"/>
    </source>
</evidence>
<dbReference type="GO" id="GO:0015562">
    <property type="term" value="F:efflux transmembrane transporter activity"/>
    <property type="evidence" value="ECO:0007669"/>
    <property type="project" value="InterPro"/>
</dbReference>
<dbReference type="AlphaFoldDB" id="A0A1B1A7N8"/>
<reference evidence="10 11" key="1">
    <citation type="journal article" date="2016" name="ISME J.">
        <title>Global occurrence and heterogeneity of the Roseobacter-clade species Ruegeria mobilis.</title>
        <authorList>
            <person name="Sonnenschein E."/>
            <person name="Gram L."/>
        </authorList>
    </citation>
    <scope>NUCLEOTIDE SEQUENCE [LARGE SCALE GENOMIC DNA]</scope>
    <source>
        <strain evidence="10 11">F1926</strain>
        <plasmid evidence="10 11">unnamed1</plasmid>
    </source>
</reference>
<dbReference type="OrthoDB" id="9814637at2"/>
<dbReference type="EMBL" id="CP015231">
    <property type="protein sequence ID" value="ANP42589.1"/>
    <property type="molecule type" value="Genomic_DNA"/>
</dbReference>
<sequence length="427" mass="46648">MMRLWNSWLRQVAPQKLTLKCAIFAFCASVSATVATADLSLQRAVIIAAERDANVTAMRQRVASRNVDVESARDAYYPSFSLSGQSSTTDSDGPAITLTVSQILFDWGLIRNQIAAATQVRTQAVADLKMAVEDLTLQVAFYFLDVETLHLKISKTREYLSFAERIAEHAKNRAEGGLGDRAEVARANLEIARARDEMSQLTSSRDRAVEQIAFLIGQGPGRTISPPEIGFDRIYGNSSRLKTAVRIAPDYISARAFVDETAADIGVAKAKRLPTINLEAQARGSLDGGRSRTAVGISAGVDLSSRGFGKRQMQAAVLDNQAAQSSLLAVERDLTNAARNALAELGTLRRTEAARKRQLVEAEKVLDTYEEQFIAGQRELVDLLSTGRDLYDAQIDVIETYDDRKRTEYQNARDLGVLGTLILSAGG</sequence>
<dbReference type="KEGG" id="rmb:K529_017620"/>
<feature type="chain" id="PRO_5008518486" evidence="9">
    <location>
        <begin position="38"/>
        <end position="427"/>
    </location>
</feature>
<evidence type="ECO:0000256" key="2">
    <source>
        <dbReference type="ARBA" id="ARBA00007613"/>
    </source>
</evidence>
<dbReference type="InterPro" id="IPR003423">
    <property type="entry name" value="OMP_efflux"/>
</dbReference>
<keyword evidence="6" id="KW-0472">Membrane</keyword>
<keyword evidence="5" id="KW-0812">Transmembrane</keyword>
<feature type="signal peptide" evidence="9">
    <location>
        <begin position="1"/>
        <end position="37"/>
    </location>
</feature>
<evidence type="ECO:0000256" key="1">
    <source>
        <dbReference type="ARBA" id="ARBA00004442"/>
    </source>
</evidence>
<organism evidence="10 11">
    <name type="scientific">Tritonibacter mobilis F1926</name>
    <dbReference type="NCBI Taxonomy" id="1265309"/>
    <lineage>
        <taxon>Bacteria</taxon>
        <taxon>Pseudomonadati</taxon>
        <taxon>Pseudomonadota</taxon>
        <taxon>Alphaproteobacteria</taxon>
        <taxon>Rhodobacterales</taxon>
        <taxon>Paracoccaceae</taxon>
        <taxon>Tritonibacter</taxon>
    </lineage>
</organism>
<geneLocation type="plasmid" evidence="10 11">
    <name>unnamed1</name>
</geneLocation>
<dbReference type="Gene3D" id="1.20.1600.10">
    <property type="entry name" value="Outer membrane efflux proteins (OEP)"/>
    <property type="match status" value="1"/>
</dbReference>
<keyword evidence="10" id="KW-0614">Plasmid</keyword>
<evidence type="ECO:0000256" key="8">
    <source>
        <dbReference type="SAM" id="Coils"/>
    </source>
</evidence>
<comment type="similarity">
    <text evidence="2">Belongs to the outer membrane factor (OMF) (TC 1.B.17) family.</text>
</comment>
<gene>
    <name evidence="10" type="ORF">K529_017620</name>
</gene>
<dbReference type="PANTHER" id="PTHR30026">
    <property type="entry name" value="OUTER MEMBRANE PROTEIN TOLC"/>
    <property type="match status" value="1"/>
</dbReference>
<dbReference type="Proteomes" id="UP000013243">
    <property type="component" value="Plasmid unnamed1"/>
</dbReference>